<dbReference type="PIRSF" id="PIRSF000707">
    <property type="entry name" value="Hygromycin-B_kinase"/>
    <property type="match status" value="1"/>
</dbReference>
<dbReference type="PANTHER" id="PTHR21310:SF15">
    <property type="entry name" value="AMINOGLYCOSIDE PHOSPHOTRANSFERASE DOMAIN-CONTAINING PROTEIN"/>
    <property type="match status" value="1"/>
</dbReference>
<reference evidence="2" key="1">
    <citation type="submission" date="2021-06" db="EMBL/GenBank/DDBJ databases">
        <title>Sequencing of actinobacteria type strains.</title>
        <authorList>
            <person name="Nguyen G.-S."/>
            <person name="Wentzel A."/>
        </authorList>
    </citation>
    <scope>NUCLEOTIDE SEQUENCE</scope>
    <source>
        <strain evidence="2">P38-E01</strain>
    </source>
</reference>
<name>A0A949JM90_9ACTN</name>
<dbReference type="Proteomes" id="UP000694501">
    <property type="component" value="Unassembled WGS sequence"/>
</dbReference>
<keyword evidence="2" id="KW-0418">Kinase</keyword>
<evidence type="ECO:0000313" key="3">
    <source>
        <dbReference type="Proteomes" id="UP000694501"/>
    </source>
</evidence>
<dbReference type="InterPro" id="IPR011009">
    <property type="entry name" value="Kinase-like_dom_sf"/>
</dbReference>
<dbReference type="SUPFAM" id="SSF56112">
    <property type="entry name" value="Protein kinase-like (PK-like)"/>
    <property type="match status" value="1"/>
</dbReference>
<comment type="caution">
    <text evidence="2">The sequence shown here is derived from an EMBL/GenBank/DDBJ whole genome shotgun (WGS) entry which is preliminary data.</text>
</comment>
<keyword evidence="3" id="KW-1185">Reference proteome</keyword>
<accession>A0A949JM90</accession>
<evidence type="ECO:0000259" key="1">
    <source>
        <dbReference type="Pfam" id="PF01636"/>
    </source>
</evidence>
<dbReference type="CDD" id="cd05120">
    <property type="entry name" value="APH_ChoK_like"/>
    <property type="match status" value="1"/>
</dbReference>
<dbReference type="Gene3D" id="3.90.1200.10">
    <property type="match status" value="1"/>
</dbReference>
<dbReference type="RefSeq" id="WP_211041772.1">
    <property type="nucleotide sequence ID" value="NZ_JAELVF020000001.1"/>
</dbReference>
<sequence>MTDLPTAATVEQYEAVGAEELHAAVAHLCERLGLPTERIARFPQGSFPVYALGRHLVLKLYPEVHADELAVESAALRALHGRLPLLTPGVLDTGYSGGWGYLLMERLYGESLEDAWPHIPEQGRLDLLDQLGRTLVALHRVPPPAELGPDDWQLFLKQQRSACVDRQRALGVGEEWLSRIPEFLDSVALPEPARPALLHTEFMPAHVRVEETVEGWTATGLLDFEPAMRGAPEYDLVAVGIFLTRGRPVLLRRLLTAYGWPDDELAELPRVLMAYTLLHAQCHLPWFMRELPPGGARSFEELAEVWFGV</sequence>
<dbReference type="InterPro" id="IPR002575">
    <property type="entry name" value="Aminoglycoside_PTrfase"/>
</dbReference>
<dbReference type="AlphaFoldDB" id="A0A949JM90"/>
<evidence type="ECO:0000313" key="2">
    <source>
        <dbReference type="EMBL" id="MBU7596740.1"/>
    </source>
</evidence>
<gene>
    <name evidence="2" type="ORF">JGS22_003565</name>
</gene>
<dbReference type="Pfam" id="PF01636">
    <property type="entry name" value="APH"/>
    <property type="match status" value="1"/>
</dbReference>
<dbReference type="PANTHER" id="PTHR21310">
    <property type="entry name" value="AMINOGLYCOSIDE PHOSPHOTRANSFERASE-RELATED-RELATED"/>
    <property type="match status" value="1"/>
</dbReference>
<proteinExistence type="predicted"/>
<keyword evidence="2" id="KW-0808">Transferase</keyword>
<organism evidence="2 3">
    <name type="scientific">Streptomyces tardus</name>
    <dbReference type="NCBI Taxonomy" id="2780544"/>
    <lineage>
        <taxon>Bacteria</taxon>
        <taxon>Bacillati</taxon>
        <taxon>Actinomycetota</taxon>
        <taxon>Actinomycetes</taxon>
        <taxon>Kitasatosporales</taxon>
        <taxon>Streptomycetaceae</taxon>
        <taxon>Streptomyces</taxon>
    </lineage>
</organism>
<dbReference type="InterPro" id="IPR051678">
    <property type="entry name" value="AGP_Transferase"/>
</dbReference>
<dbReference type="EMBL" id="JAELVF020000001">
    <property type="protein sequence ID" value="MBU7596740.1"/>
    <property type="molecule type" value="Genomic_DNA"/>
</dbReference>
<protein>
    <submittedName>
        <fullName evidence="2">Aminoglycoside 3'-phosphotransferase/choline kinase family protein</fullName>
    </submittedName>
</protein>
<dbReference type="GO" id="GO:0016301">
    <property type="term" value="F:kinase activity"/>
    <property type="evidence" value="ECO:0007669"/>
    <property type="project" value="UniProtKB-KW"/>
</dbReference>
<dbReference type="InterPro" id="IPR016259">
    <property type="entry name" value="Hygromycin-B_Kinase"/>
</dbReference>
<feature type="domain" description="Aminoglycoside phosphotransferase" evidence="1">
    <location>
        <begin position="46"/>
        <end position="265"/>
    </location>
</feature>